<proteinExistence type="predicted"/>
<evidence type="ECO:0000313" key="3">
    <source>
        <dbReference type="Proteomes" id="UP000526033"/>
    </source>
</evidence>
<comment type="caution">
    <text evidence="2">The sequence shown here is derived from an EMBL/GenBank/DDBJ whole genome shotgun (WGS) entry which is preliminary data.</text>
</comment>
<feature type="transmembrane region" description="Helical" evidence="1">
    <location>
        <begin position="6"/>
        <end position="26"/>
    </location>
</feature>
<keyword evidence="1" id="KW-1133">Transmembrane helix</keyword>
<reference evidence="2 3" key="1">
    <citation type="journal article" date="2020" name="Biotechnol. Biofuels">
        <title>New insights from the biogas microbiome by comprehensive genome-resolved metagenomics of nearly 1600 species originating from multiple anaerobic digesters.</title>
        <authorList>
            <person name="Campanaro S."/>
            <person name="Treu L."/>
            <person name="Rodriguez-R L.M."/>
            <person name="Kovalovszki A."/>
            <person name="Ziels R.M."/>
            <person name="Maus I."/>
            <person name="Zhu X."/>
            <person name="Kougias P.G."/>
            <person name="Basile A."/>
            <person name="Luo G."/>
            <person name="Schluter A."/>
            <person name="Konstantinidis K.T."/>
            <person name="Angelidaki I."/>
        </authorList>
    </citation>
    <scope>NUCLEOTIDE SEQUENCE [LARGE SCALE GENOMIC DNA]</scope>
    <source>
        <strain evidence="2">AS27yjCOA_165</strain>
    </source>
</reference>
<protein>
    <submittedName>
        <fullName evidence="2">Uncharacterized protein</fullName>
    </submittedName>
</protein>
<evidence type="ECO:0000313" key="2">
    <source>
        <dbReference type="EMBL" id="NMB70276.1"/>
    </source>
</evidence>
<sequence>MKVHLTKFIFSILVLGTIIILVGGYFNLIPKAALFMGTNKPKDLSVRFSDQTINNIKKKSGIISSATSATAVPTYIGSKELEISLDSQELTAWARNRGWESYPVSNAQIKISNNGSIEASATVLGSKLSDWITATGGKASIVDMVKSKIPVKLKDFPVYFKGTASVTNNQVSIYFDKLQISNIPIPMSLLNDNKEAVDNFVEERIDFVAGLYIKKLYFENGKMNFVGTVPEKEIILIR</sequence>
<accession>A0A7X9DKV2</accession>
<evidence type="ECO:0000256" key="1">
    <source>
        <dbReference type="SAM" id="Phobius"/>
    </source>
</evidence>
<dbReference type="Proteomes" id="UP000526033">
    <property type="component" value="Unassembled WGS sequence"/>
</dbReference>
<name>A0A7X9DKV2_UNCKA</name>
<keyword evidence="1" id="KW-0812">Transmembrane</keyword>
<dbReference type="EMBL" id="JAAZNL010000046">
    <property type="protein sequence ID" value="NMB70276.1"/>
    <property type="molecule type" value="Genomic_DNA"/>
</dbReference>
<gene>
    <name evidence="2" type="ORF">GYA27_03695</name>
</gene>
<keyword evidence="1" id="KW-0472">Membrane</keyword>
<dbReference type="AlphaFoldDB" id="A0A7X9DKV2"/>
<organism evidence="2 3">
    <name type="scientific">candidate division WWE3 bacterium</name>
    <dbReference type="NCBI Taxonomy" id="2053526"/>
    <lineage>
        <taxon>Bacteria</taxon>
        <taxon>Katanobacteria</taxon>
    </lineage>
</organism>